<protein>
    <submittedName>
        <fullName evidence="3">Uncharacterized protein</fullName>
    </submittedName>
</protein>
<feature type="region of interest" description="Disordered" evidence="1">
    <location>
        <begin position="231"/>
        <end position="271"/>
    </location>
</feature>
<keyword evidence="4" id="KW-1185">Reference proteome</keyword>
<feature type="signal peptide" evidence="2">
    <location>
        <begin position="1"/>
        <end position="21"/>
    </location>
</feature>
<organism evidence="3 4">
    <name type="scientific">Ditylenchus destructor</name>
    <dbReference type="NCBI Taxonomy" id="166010"/>
    <lineage>
        <taxon>Eukaryota</taxon>
        <taxon>Metazoa</taxon>
        <taxon>Ecdysozoa</taxon>
        <taxon>Nematoda</taxon>
        <taxon>Chromadorea</taxon>
        <taxon>Rhabditida</taxon>
        <taxon>Tylenchina</taxon>
        <taxon>Tylenchomorpha</taxon>
        <taxon>Sphaerularioidea</taxon>
        <taxon>Anguinidae</taxon>
        <taxon>Anguininae</taxon>
        <taxon>Ditylenchus</taxon>
    </lineage>
</organism>
<feature type="compositionally biased region" description="Polar residues" evidence="1">
    <location>
        <begin position="259"/>
        <end position="271"/>
    </location>
</feature>
<name>A0AAD4QWC2_9BILA</name>
<accession>A0AAD4QWC2</accession>
<proteinExistence type="predicted"/>
<evidence type="ECO:0000313" key="3">
    <source>
        <dbReference type="EMBL" id="KAI1705379.1"/>
    </source>
</evidence>
<evidence type="ECO:0000256" key="1">
    <source>
        <dbReference type="SAM" id="MobiDB-lite"/>
    </source>
</evidence>
<dbReference type="EMBL" id="JAKKPZ010000057">
    <property type="protein sequence ID" value="KAI1705379.1"/>
    <property type="molecule type" value="Genomic_DNA"/>
</dbReference>
<evidence type="ECO:0000313" key="4">
    <source>
        <dbReference type="Proteomes" id="UP001201812"/>
    </source>
</evidence>
<feature type="chain" id="PRO_5042135330" evidence="2">
    <location>
        <begin position="22"/>
        <end position="304"/>
    </location>
</feature>
<feature type="compositionally biased region" description="Low complexity" evidence="1">
    <location>
        <begin position="236"/>
        <end position="258"/>
    </location>
</feature>
<dbReference type="Proteomes" id="UP001201812">
    <property type="component" value="Unassembled WGS sequence"/>
</dbReference>
<reference evidence="3" key="1">
    <citation type="submission" date="2022-01" db="EMBL/GenBank/DDBJ databases">
        <title>Genome Sequence Resource for Two Populations of Ditylenchus destructor, the Migratory Endoparasitic Phytonematode.</title>
        <authorList>
            <person name="Zhang H."/>
            <person name="Lin R."/>
            <person name="Xie B."/>
        </authorList>
    </citation>
    <scope>NUCLEOTIDE SEQUENCE</scope>
    <source>
        <strain evidence="3">BazhouSP</strain>
    </source>
</reference>
<keyword evidence="2" id="KW-0732">Signal</keyword>
<gene>
    <name evidence="3" type="ORF">DdX_13694</name>
</gene>
<dbReference type="AlphaFoldDB" id="A0AAD4QWC2"/>
<sequence>MKSVVFSIFVILVLNLTLIIADRFYGPKDCKQDVVERTQQFKLCRAIENNTNDALNSTDDNNPMEMYCKGLTETTKCYVDIFVETCDMYAAREYMKEHLPKTEIDTAGSECQNYTRYLKEIGVDKDCDEKIEKSQDLIGCRKGIEDAYVIAEQEEVRDGQKKFSSRFCNLTLAGIDCLYNGYLAICGKELASAHLKDYAEIPDSVNMSVPECQELQKFMSRRGVYHTLVTAPSHVDPTVPNPSNTSTPGNNGTSSDTTPGNPGNASSPVPVDTTNGAALAEIFVLEQLIVAVTTALLSYAAAKH</sequence>
<evidence type="ECO:0000256" key="2">
    <source>
        <dbReference type="SAM" id="SignalP"/>
    </source>
</evidence>
<comment type="caution">
    <text evidence="3">The sequence shown here is derived from an EMBL/GenBank/DDBJ whole genome shotgun (WGS) entry which is preliminary data.</text>
</comment>